<keyword evidence="3" id="KW-0812">Transmembrane</keyword>
<dbReference type="Gene3D" id="3.40.390.30">
    <property type="entry name" value="Metalloproteases ('zincins'), catalytic domain"/>
    <property type="match status" value="1"/>
</dbReference>
<name>A0A6V7QBS5_ANACO</name>
<evidence type="ECO:0000256" key="1">
    <source>
        <dbReference type="ARBA" id="ARBA00004477"/>
    </source>
</evidence>
<evidence type="ECO:0000313" key="8">
    <source>
        <dbReference type="EMBL" id="CAD1840649.1"/>
    </source>
</evidence>
<dbReference type="Pfam" id="PF04511">
    <property type="entry name" value="DER1"/>
    <property type="match status" value="1"/>
</dbReference>
<organism evidence="8">
    <name type="scientific">Ananas comosus var. bracteatus</name>
    <name type="common">red pineapple</name>
    <dbReference type="NCBI Taxonomy" id="296719"/>
    <lineage>
        <taxon>Eukaryota</taxon>
        <taxon>Viridiplantae</taxon>
        <taxon>Streptophyta</taxon>
        <taxon>Embryophyta</taxon>
        <taxon>Tracheophyta</taxon>
        <taxon>Spermatophyta</taxon>
        <taxon>Magnoliopsida</taxon>
        <taxon>Liliopsida</taxon>
        <taxon>Poales</taxon>
        <taxon>Bromeliaceae</taxon>
        <taxon>Bromelioideae</taxon>
        <taxon>Ananas</taxon>
    </lineage>
</organism>
<evidence type="ECO:0000256" key="2">
    <source>
        <dbReference type="ARBA" id="ARBA00008917"/>
    </source>
</evidence>
<comment type="subcellular location">
    <subcellularLocation>
        <location evidence="1 7">Endoplasmic reticulum membrane</location>
        <topology evidence="1 7">Multi-pass membrane protein</topology>
    </subcellularLocation>
</comment>
<evidence type="ECO:0000256" key="7">
    <source>
        <dbReference type="RuleBase" id="RU363059"/>
    </source>
</evidence>
<evidence type="ECO:0000256" key="5">
    <source>
        <dbReference type="ARBA" id="ARBA00022989"/>
    </source>
</evidence>
<gene>
    <name evidence="8" type="ORF">CB5_LOCUS23860</name>
</gene>
<evidence type="ECO:0000256" key="6">
    <source>
        <dbReference type="ARBA" id="ARBA00023136"/>
    </source>
</evidence>
<protein>
    <recommendedName>
        <fullName evidence="7">Derlin</fullName>
    </recommendedName>
</protein>
<dbReference type="InterPro" id="IPR007599">
    <property type="entry name" value="DER1"/>
</dbReference>
<evidence type="ECO:0000256" key="3">
    <source>
        <dbReference type="ARBA" id="ARBA00022692"/>
    </source>
</evidence>
<comment type="function">
    <text evidence="7">May be involved in the degradation of misfolded endoplasmic reticulum (ER) luminal proteins.</text>
</comment>
<keyword evidence="5" id="KW-1133">Transmembrane helix</keyword>
<keyword evidence="6" id="KW-0472">Membrane</keyword>
<dbReference type="SUPFAM" id="SSF55486">
    <property type="entry name" value="Metalloproteases ('zincins'), catalytic domain"/>
    <property type="match status" value="1"/>
</dbReference>
<dbReference type="GO" id="GO:0005789">
    <property type="term" value="C:endoplasmic reticulum membrane"/>
    <property type="evidence" value="ECO:0007669"/>
    <property type="project" value="UniProtKB-SubCell"/>
</dbReference>
<dbReference type="InterPro" id="IPR023091">
    <property type="entry name" value="MetalPrtase_cat_dom_sf_prd"/>
</dbReference>
<comment type="similarity">
    <text evidence="2 7">Belongs to the derlin family.</text>
</comment>
<dbReference type="GO" id="GO:0004222">
    <property type="term" value="F:metalloendopeptidase activity"/>
    <property type="evidence" value="ECO:0007669"/>
    <property type="project" value="InterPro"/>
</dbReference>
<dbReference type="EMBL" id="LR862135">
    <property type="protein sequence ID" value="CAD1840649.1"/>
    <property type="molecule type" value="Genomic_DNA"/>
</dbReference>
<sequence>MSQHVPELNMPTLLLGDIAISVETATHQAKERGHELLDEIRILMVDLDFLFHMFFLARYCKILEENSFRGRIADFFYMLLFGATVLTGRMIPYISETFAKIFFVSNSLTFMMVSHPVQHLPFALFNP</sequence>
<reference evidence="8" key="1">
    <citation type="submission" date="2020-07" db="EMBL/GenBank/DDBJ databases">
        <authorList>
            <person name="Lin J."/>
        </authorList>
    </citation>
    <scope>NUCLEOTIDE SEQUENCE</scope>
</reference>
<accession>A0A6V7QBS5</accession>
<dbReference type="GO" id="GO:0006950">
    <property type="term" value="P:response to stress"/>
    <property type="evidence" value="ECO:0007669"/>
    <property type="project" value="UniProtKB-ARBA"/>
</dbReference>
<evidence type="ECO:0000256" key="4">
    <source>
        <dbReference type="ARBA" id="ARBA00022824"/>
    </source>
</evidence>
<keyword evidence="4 7" id="KW-0256">Endoplasmic reticulum</keyword>
<dbReference type="PANTHER" id="PTHR11009">
    <property type="entry name" value="DER1-LIKE PROTEIN, DERLIN"/>
    <property type="match status" value="1"/>
</dbReference>
<proteinExistence type="inferred from homology"/>
<dbReference type="AlphaFoldDB" id="A0A6V7QBS5"/>